<feature type="region of interest" description="Disordered" evidence="1">
    <location>
        <begin position="1"/>
        <end position="21"/>
    </location>
</feature>
<feature type="region of interest" description="Disordered" evidence="1">
    <location>
        <begin position="501"/>
        <end position="602"/>
    </location>
</feature>
<dbReference type="EMBL" id="JAGFBS010000003">
    <property type="protein sequence ID" value="KAG6380467.1"/>
    <property type="molecule type" value="Genomic_DNA"/>
</dbReference>
<organism evidence="3 4">
    <name type="scientific">Boletus reticuloceps</name>
    <dbReference type="NCBI Taxonomy" id="495285"/>
    <lineage>
        <taxon>Eukaryota</taxon>
        <taxon>Fungi</taxon>
        <taxon>Dikarya</taxon>
        <taxon>Basidiomycota</taxon>
        <taxon>Agaricomycotina</taxon>
        <taxon>Agaricomycetes</taxon>
        <taxon>Agaricomycetidae</taxon>
        <taxon>Boletales</taxon>
        <taxon>Boletineae</taxon>
        <taxon>Boletaceae</taxon>
        <taxon>Boletoideae</taxon>
        <taxon>Boletus</taxon>
    </lineage>
</organism>
<proteinExistence type="predicted"/>
<accession>A0A8I2Z1B4</accession>
<dbReference type="SUPFAM" id="SSF54001">
    <property type="entry name" value="Cysteine proteinases"/>
    <property type="match status" value="1"/>
</dbReference>
<feature type="domain" description="Peptidase C19 ubiquitin carboxyl-terminal hydrolase" evidence="2">
    <location>
        <begin position="31"/>
        <end position="210"/>
    </location>
</feature>
<comment type="caution">
    <text evidence="3">The sequence shown here is derived from an EMBL/GenBank/DDBJ whole genome shotgun (WGS) entry which is preliminary data.</text>
</comment>
<feature type="compositionally biased region" description="Polar residues" evidence="1">
    <location>
        <begin position="501"/>
        <end position="513"/>
    </location>
</feature>
<gene>
    <name evidence="3" type="ORF">JVT61DRAFT_8617</name>
</gene>
<dbReference type="PANTHER" id="PTHR21646">
    <property type="entry name" value="UBIQUITIN CARBOXYL-TERMINAL HYDROLASE"/>
    <property type="match status" value="1"/>
</dbReference>
<name>A0A8I2Z1B4_9AGAM</name>
<sequence length="602" mass="66481">MAKPKAPSPQEQYRARKAREEREKSALLPPGLFNHGNTCFMNLVLQGVSVLHHLCSHSHRRLAPVDRHTTLATRHALSVSPIASAYHVSPLPVLTNAHGLSPEHDQPWIDALPIGDQLIAILRTAWDIQNNHKRENISPRGVASLHHPLGKKFDQYLDFRQQDTHEFLCQLLDTIRMEEMDVSLCHRSPLCPCLYRSHRSSSNDRRCPRKSASSRRHPDLTIPPPPNLPPELMTNCHRLSTCFSAASLPASSDRLCRPNYSPSGSSAPRFPLISCPASPGIHSKTSKRHQVPKPTTEEAAYLRDILADINPPNIPKPFSIFKQSKEPGSTSAFNAQNIFLRVNRINRIEECLRWFTSVEVLDGENTVRCHRCWKIANVFYQPRAKESAQDPDSCTESENDEAVDTKTNSDRVVPIWLSANPTISVPSSSEPASPLCSTTSLQYTQISHDTLLALTQPPTRSSSTLKHIPPALQLNDGYTIELVSPISEALTPGVLAVPSISTTTPESPMSIQTAKPAPASTLTQTSDTIEHSSGDSNTESEISKAESETLLSVYSDFSSAASSNASPRASQDQLQQPSPTQDTRSKDKRHPSGVPRSQQYLL</sequence>
<evidence type="ECO:0000259" key="2">
    <source>
        <dbReference type="Pfam" id="PF00443"/>
    </source>
</evidence>
<evidence type="ECO:0000313" key="3">
    <source>
        <dbReference type="EMBL" id="KAG6380467.1"/>
    </source>
</evidence>
<dbReference type="GO" id="GO:0016579">
    <property type="term" value="P:protein deubiquitination"/>
    <property type="evidence" value="ECO:0007669"/>
    <property type="project" value="InterPro"/>
</dbReference>
<dbReference type="Proteomes" id="UP000683000">
    <property type="component" value="Unassembled WGS sequence"/>
</dbReference>
<dbReference type="OrthoDB" id="420187at2759"/>
<feature type="compositionally biased region" description="Low complexity" evidence="1">
    <location>
        <begin position="552"/>
        <end position="570"/>
    </location>
</feature>
<dbReference type="InterPro" id="IPR038765">
    <property type="entry name" value="Papain-like_cys_pep_sf"/>
</dbReference>
<keyword evidence="4" id="KW-1185">Reference proteome</keyword>
<dbReference type="InterPro" id="IPR001394">
    <property type="entry name" value="Peptidase_C19_UCH"/>
</dbReference>
<dbReference type="GO" id="GO:0004843">
    <property type="term" value="F:cysteine-type deubiquitinase activity"/>
    <property type="evidence" value="ECO:0007669"/>
    <property type="project" value="InterPro"/>
</dbReference>
<feature type="compositionally biased region" description="Polar residues" evidence="1">
    <location>
        <begin position="571"/>
        <end position="582"/>
    </location>
</feature>
<protein>
    <recommendedName>
        <fullName evidence="2">Peptidase C19 ubiquitin carboxyl-terminal hydrolase domain-containing protein</fullName>
    </recommendedName>
</protein>
<dbReference type="Pfam" id="PF00443">
    <property type="entry name" value="UCH"/>
    <property type="match status" value="1"/>
</dbReference>
<dbReference type="Gene3D" id="3.90.70.10">
    <property type="entry name" value="Cysteine proteinases"/>
    <property type="match status" value="1"/>
</dbReference>
<dbReference type="AlphaFoldDB" id="A0A8I2Z1B4"/>
<evidence type="ECO:0000313" key="4">
    <source>
        <dbReference type="Proteomes" id="UP000683000"/>
    </source>
</evidence>
<feature type="region of interest" description="Disordered" evidence="1">
    <location>
        <begin position="386"/>
        <end position="407"/>
    </location>
</feature>
<feature type="compositionally biased region" description="Acidic residues" evidence="1">
    <location>
        <begin position="393"/>
        <end position="402"/>
    </location>
</feature>
<reference evidence="3" key="1">
    <citation type="submission" date="2021-03" db="EMBL/GenBank/DDBJ databases">
        <title>Evolutionary innovations through gain and loss of genes in the ectomycorrhizal Boletales.</title>
        <authorList>
            <person name="Wu G."/>
            <person name="Miyauchi S."/>
            <person name="Morin E."/>
            <person name="Yang Z.-L."/>
            <person name="Xu J."/>
            <person name="Martin F.M."/>
        </authorList>
    </citation>
    <scope>NUCLEOTIDE SEQUENCE</scope>
    <source>
        <strain evidence="3">BR01</strain>
    </source>
</reference>
<evidence type="ECO:0000256" key="1">
    <source>
        <dbReference type="SAM" id="MobiDB-lite"/>
    </source>
</evidence>
<feature type="region of interest" description="Disordered" evidence="1">
    <location>
        <begin position="197"/>
        <end position="228"/>
    </location>
</feature>
<dbReference type="InterPro" id="IPR050185">
    <property type="entry name" value="Ub_carboxyl-term_hydrolase"/>
</dbReference>